<dbReference type="InterPro" id="IPR038330">
    <property type="entry name" value="TspO/MBR-related_sf"/>
</dbReference>
<keyword evidence="5 6" id="KW-0472">Membrane</keyword>
<proteinExistence type="inferred from homology"/>
<sequence length="256" mass="28372">MSSTSKNPYKWLNAILFIAVIVVNALATTLPLAGRDTREISDMYKNLLTPAGFAFSIWSVIYVLLLGFIIYAFVAERKGRASAAAPGPLFAVTCVLNMAWLFCWHYLLVELSVVVMLLFLVTLILIYLRTRLDNERLEVLDILFVKVPFSMYLGWISVATIVNISALFAKHDFGTFGLGDAGWAIVMVIVAALLAFAIGFRFRDGVYPLVFAWALYAISVEQSDASQAVSTAALVTSIVVALFAIWMFVRSVMDRD</sequence>
<comment type="subcellular location">
    <subcellularLocation>
        <location evidence="1">Membrane</location>
        <topology evidence="1">Multi-pass membrane protein</topology>
    </subcellularLocation>
</comment>
<evidence type="ECO:0000256" key="2">
    <source>
        <dbReference type="ARBA" id="ARBA00007524"/>
    </source>
</evidence>
<evidence type="ECO:0000256" key="5">
    <source>
        <dbReference type="ARBA" id="ARBA00023136"/>
    </source>
</evidence>
<dbReference type="InterPro" id="IPR004307">
    <property type="entry name" value="TspO_MBR"/>
</dbReference>
<organism evidence="7 8">
    <name type="scientific">Saccharibacillus endophyticus</name>
    <dbReference type="NCBI Taxonomy" id="2060666"/>
    <lineage>
        <taxon>Bacteria</taxon>
        <taxon>Bacillati</taxon>
        <taxon>Bacillota</taxon>
        <taxon>Bacilli</taxon>
        <taxon>Bacillales</taxon>
        <taxon>Paenibacillaceae</taxon>
        <taxon>Saccharibacillus</taxon>
    </lineage>
</organism>
<dbReference type="PANTHER" id="PTHR33802">
    <property type="entry name" value="SI:CH211-161H7.5-RELATED"/>
    <property type="match status" value="1"/>
</dbReference>
<keyword evidence="4 6" id="KW-1133">Transmembrane helix</keyword>
<evidence type="ECO:0000256" key="1">
    <source>
        <dbReference type="ARBA" id="ARBA00004141"/>
    </source>
</evidence>
<evidence type="ECO:0000313" key="7">
    <source>
        <dbReference type="EMBL" id="GGH81650.1"/>
    </source>
</evidence>
<dbReference type="PANTHER" id="PTHR33802:SF1">
    <property type="entry name" value="XK-RELATED PROTEIN"/>
    <property type="match status" value="1"/>
</dbReference>
<feature type="transmembrane region" description="Helical" evidence="6">
    <location>
        <begin position="106"/>
        <end position="128"/>
    </location>
</feature>
<feature type="transmembrane region" description="Helical" evidence="6">
    <location>
        <begin position="12"/>
        <end position="33"/>
    </location>
</feature>
<dbReference type="Gene3D" id="1.20.1260.100">
    <property type="entry name" value="TspO/MBR protein"/>
    <property type="match status" value="1"/>
</dbReference>
<comment type="caution">
    <text evidence="7">The sequence shown here is derived from an EMBL/GenBank/DDBJ whole genome shotgun (WGS) entry which is preliminary data.</text>
</comment>
<dbReference type="Proteomes" id="UP000605427">
    <property type="component" value="Unassembled WGS sequence"/>
</dbReference>
<feature type="transmembrane region" description="Helical" evidence="6">
    <location>
        <begin position="81"/>
        <end position="100"/>
    </location>
</feature>
<feature type="transmembrane region" description="Helical" evidence="6">
    <location>
        <begin position="228"/>
        <end position="249"/>
    </location>
</feature>
<name>A0ABQ1ZZN3_9BACL</name>
<gene>
    <name evidence="7" type="ORF">GCM10007362_31770</name>
</gene>
<evidence type="ECO:0000256" key="3">
    <source>
        <dbReference type="ARBA" id="ARBA00022692"/>
    </source>
</evidence>
<reference evidence="8" key="1">
    <citation type="journal article" date="2019" name="Int. J. Syst. Evol. Microbiol.">
        <title>The Global Catalogue of Microorganisms (GCM) 10K type strain sequencing project: providing services to taxonomists for standard genome sequencing and annotation.</title>
        <authorList>
            <consortium name="The Broad Institute Genomics Platform"/>
            <consortium name="The Broad Institute Genome Sequencing Center for Infectious Disease"/>
            <person name="Wu L."/>
            <person name="Ma J."/>
        </authorList>
    </citation>
    <scope>NUCLEOTIDE SEQUENCE [LARGE SCALE GENOMIC DNA]</scope>
    <source>
        <strain evidence="8">CCM 8702</strain>
    </source>
</reference>
<feature type="transmembrane region" description="Helical" evidence="6">
    <location>
        <begin position="205"/>
        <end position="222"/>
    </location>
</feature>
<protein>
    <submittedName>
        <fullName evidence="7">Tryptophan-rich sensory protein</fullName>
    </submittedName>
</protein>
<keyword evidence="8" id="KW-1185">Reference proteome</keyword>
<feature type="transmembrane region" description="Helical" evidence="6">
    <location>
        <begin position="149"/>
        <end position="169"/>
    </location>
</feature>
<evidence type="ECO:0000256" key="6">
    <source>
        <dbReference type="SAM" id="Phobius"/>
    </source>
</evidence>
<dbReference type="Pfam" id="PF03073">
    <property type="entry name" value="TspO_MBR"/>
    <property type="match status" value="1"/>
</dbReference>
<dbReference type="RefSeq" id="WP_172245281.1">
    <property type="nucleotide sequence ID" value="NZ_BMDD01000004.1"/>
</dbReference>
<keyword evidence="3 6" id="KW-0812">Transmembrane</keyword>
<evidence type="ECO:0000313" key="8">
    <source>
        <dbReference type="Proteomes" id="UP000605427"/>
    </source>
</evidence>
<feature type="transmembrane region" description="Helical" evidence="6">
    <location>
        <begin position="53"/>
        <end position="74"/>
    </location>
</feature>
<evidence type="ECO:0000256" key="4">
    <source>
        <dbReference type="ARBA" id="ARBA00022989"/>
    </source>
</evidence>
<comment type="similarity">
    <text evidence="2">Belongs to the TspO/BZRP family.</text>
</comment>
<accession>A0ABQ1ZZN3</accession>
<feature type="transmembrane region" description="Helical" evidence="6">
    <location>
        <begin position="181"/>
        <end position="198"/>
    </location>
</feature>
<dbReference type="EMBL" id="BMDD01000004">
    <property type="protein sequence ID" value="GGH81650.1"/>
    <property type="molecule type" value="Genomic_DNA"/>
</dbReference>